<dbReference type="EMBL" id="VYQF01000014">
    <property type="protein sequence ID" value="KAA9034521.1"/>
    <property type="molecule type" value="Genomic_DNA"/>
</dbReference>
<keyword evidence="3" id="KW-1185">Reference proteome</keyword>
<accession>A0A5J5IC51</accession>
<dbReference type="AlphaFoldDB" id="A0A5J5IC51"/>
<feature type="signal peptide" evidence="1">
    <location>
        <begin position="1"/>
        <end position="19"/>
    </location>
</feature>
<reference evidence="2 3" key="1">
    <citation type="submission" date="2019-09" db="EMBL/GenBank/DDBJ databases">
        <title>Draft genome sequence of Ginsengibacter sp. BR5-29.</title>
        <authorList>
            <person name="Im W.-T."/>
        </authorList>
    </citation>
    <scope>NUCLEOTIDE SEQUENCE [LARGE SCALE GENOMIC DNA]</scope>
    <source>
        <strain evidence="2 3">BR5-29</strain>
    </source>
</reference>
<evidence type="ECO:0008006" key="4">
    <source>
        <dbReference type="Google" id="ProtNLM"/>
    </source>
</evidence>
<evidence type="ECO:0000256" key="1">
    <source>
        <dbReference type="SAM" id="SignalP"/>
    </source>
</evidence>
<comment type="caution">
    <text evidence="2">The sequence shown here is derived from an EMBL/GenBank/DDBJ whole genome shotgun (WGS) entry which is preliminary data.</text>
</comment>
<protein>
    <recommendedName>
        <fullName evidence="4">Lipoprotein</fullName>
    </recommendedName>
</protein>
<proteinExistence type="predicted"/>
<keyword evidence="1" id="KW-0732">Signal</keyword>
<sequence length="344" mass="38679">MRISLLPLQISLFSFIAFCNVSCKNASSGSSEKADTIINKTTSGTESLYQGKFDTADYNAKLKNLANGDTTGKWPAKFPYPLPGAVLPFRRIVAFYGNLYSKKMGILGELPKAEMLAKLRGEVAKWQAADSSIPVIPALHYIAVTAQGSPGKDGKHRYRMPSSQIDTIMNWAKEINGLVFLDVQVGHSTVRDEMPPLENYLKLPNVNFGIDPEFSMKGGEVPGKKIGTFSYEDVNNAVDYLASLVKKYNLPPKILIVHRFTQGMVTGYEKIKKVPEVQIVMDMDGWGDKTLKRSTYLLYIYKQPVEFTGFKLFYKNDIKNGNHQMYTPQELLKFVPKPIYIQYQ</sequence>
<evidence type="ECO:0000313" key="3">
    <source>
        <dbReference type="Proteomes" id="UP000326903"/>
    </source>
</evidence>
<dbReference type="RefSeq" id="WP_150417068.1">
    <property type="nucleotide sequence ID" value="NZ_VYQF01000014.1"/>
</dbReference>
<dbReference type="Proteomes" id="UP000326903">
    <property type="component" value="Unassembled WGS sequence"/>
</dbReference>
<feature type="chain" id="PRO_5023834981" description="Lipoprotein" evidence="1">
    <location>
        <begin position="20"/>
        <end position="344"/>
    </location>
</feature>
<evidence type="ECO:0000313" key="2">
    <source>
        <dbReference type="EMBL" id="KAA9034521.1"/>
    </source>
</evidence>
<name>A0A5J5IC51_9BACT</name>
<gene>
    <name evidence="2" type="ORF">FW778_22050</name>
</gene>
<organism evidence="2 3">
    <name type="scientific">Ginsengibacter hankyongi</name>
    <dbReference type="NCBI Taxonomy" id="2607284"/>
    <lineage>
        <taxon>Bacteria</taxon>
        <taxon>Pseudomonadati</taxon>
        <taxon>Bacteroidota</taxon>
        <taxon>Chitinophagia</taxon>
        <taxon>Chitinophagales</taxon>
        <taxon>Chitinophagaceae</taxon>
        <taxon>Ginsengibacter</taxon>
    </lineage>
</organism>